<accession>V9KRA1</accession>
<dbReference type="PANTHER" id="PTHR23171">
    <property type="entry name" value="GDOWN1"/>
    <property type="match status" value="1"/>
</dbReference>
<feature type="compositionally biased region" description="Polar residues" evidence="2">
    <location>
        <begin position="57"/>
        <end position="69"/>
    </location>
</feature>
<feature type="region of interest" description="Disordered" evidence="2">
    <location>
        <begin position="343"/>
        <end position="377"/>
    </location>
</feature>
<dbReference type="GO" id="GO:0035556">
    <property type="term" value="P:intracellular signal transduction"/>
    <property type="evidence" value="ECO:0007669"/>
    <property type="project" value="TreeGrafter"/>
</dbReference>
<organism evidence="3">
    <name type="scientific">Callorhinchus milii</name>
    <name type="common">Ghost shark</name>
    <dbReference type="NCBI Taxonomy" id="7868"/>
    <lineage>
        <taxon>Eukaryota</taxon>
        <taxon>Metazoa</taxon>
        <taxon>Chordata</taxon>
        <taxon>Craniata</taxon>
        <taxon>Vertebrata</taxon>
        <taxon>Chondrichthyes</taxon>
        <taxon>Holocephali</taxon>
        <taxon>Chimaeriformes</taxon>
        <taxon>Callorhinchidae</taxon>
        <taxon>Callorhinchus</taxon>
    </lineage>
</organism>
<evidence type="ECO:0000256" key="1">
    <source>
        <dbReference type="SAM" id="Coils"/>
    </source>
</evidence>
<feature type="coiled-coil region" evidence="1">
    <location>
        <begin position="104"/>
        <end position="220"/>
    </location>
</feature>
<evidence type="ECO:0000313" key="3">
    <source>
        <dbReference type="EMBL" id="AFP00840.1"/>
    </source>
</evidence>
<feature type="region of interest" description="Disordered" evidence="2">
    <location>
        <begin position="54"/>
        <end position="88"/>
    </location>
</feature>
<dbReference type="InterPro" id="IPR051375">
    <property type="entry name" value="Tuftelin_GRINL1A/MYZAP/CCD68"/>
</dbReference>
<dbReference type="AlphaFoldDB" id="V9KRA1"/>
<proteinExistence type="evidence at transcript level"/>
<evidence type="ECO:0000256" key="2">
    <source>
        <dbReference type="SAM" id="MobiDB-lite"/>
    </source>
</evidence>
<name>V9KRA1_CALMI</name>
<sequence>MMHCKEPNPLVIQGPGGGTKDISLQCTKQIRDETEYIKKMRVTLQTLRMRMFGKNDGVNSQQGQDTKGLSQEGAEESDPEQSAAKLGVQHQQLLADVEARDTRLRAVRAENQELSLKLEATQQAGASAIKEVTRRFQSRMEVLEEQQAQERSNLQAFAEEQEQTLEQKMETLNRTMSQLQERQHRMGELERLIERMEKEKHELTERKQSVEEEMENRKTNVVGNRYKPTRAQDLLLETAILQEKISHLDNMVSYQQRNLFTEINTIEQLKMELAKQDRIIWSLNDRISDLEARNKVLKQQVHEVKSSQRQEDSSDDCSVGQDIVCAPPVPQQFSYTRPAHLRPRTALSSQRASAVTCPKPAVGTRQAIEPDSISTEI</sequence>
<dbReference type="PANTHER" id="PTHR23171:SF3">
    <property type="entry name" value="COILED-COIL DOMAIN-CONTAINING PROTEIN 68"/>
    <property type="match status" value="1"/>
</dbReference>
<reference evidence="3" key="1">
    <citation type="journal article" date="2014" name="Nature">
        <title>Elephant shark genome provides unique insights into gnathostome evolution.</title>
        <authorList>
            <consortium name="International Elephant Shark Genome Sequencing Consortium"/>
            <person name="Venkatesh B."/>
            <person name="Lee A.P."/>
            <person name="Ravi V."/>
            <person name="Maurya A.K."/>
            <person name="Lian M.M."/>
            <person name="Swann J.B."/>
            <person name="Ohta Y."/>
            <person name="Flajnik M.F."/>
            <person name="Sutoh Y."/>
            <person name="Kasahara M."/>
            <person name="Hoon S."/>
            <person name="Gangu V."/>
            <person name="Roy S.W."/>
            <person name="Irimia M."/>
            <person name="Korzh V."/>
            <person name="Kondrychyn I."/>
            <person name="Lim Z.W."/>
            <person name="Tay B.H."/>
            <person name="Tohari S."/>
            <person name="Kong K.W."/>
            <person name="Ho S."/>
            <person name="Lorente-Galdos B."/>
            <person name="Quilez J."/>
            <person name="Marques-Bonet T."/>
            <person name="Raney B.J."/>
            <person name="Ingham P.W."/>
            <person name="Tay A."/>
            <person name="Hillier L.W."/>
            <person name="Minx P."/>
            <person name="Boehm T."/>
            <person name="Wilson R.K."/>
            <person name="Brenner S."/>
            <person name="Warren W.C."/>
        </authorList>
    </citation>
    <scope>NUCLEOTIDE SEQUENCE</scope>
    <source>
        <tissue evidence="3">Intestine</tissue>
    </source>
</reference>
<keyword evidence="1" id="KW-0175">Coiled coil</keyword>
<feature type="coiled-coil region" evidence="1">
    <location>
        <begin position="280"/>
        <end position="307"/>
    </location>
</feature>
<protein>
    <submittedName>
        <fullName evidence="3">Coiled-coil domain-containing protein 68</fullName>
    </submittedName>
</protein>
<dbReference type="EMBL" id="JW868322">
    <property type="protein sequence ID" value="AFP00840.1"/>
    <property type="molecule type" value="mRNA"/>
</dbReference>